<dbReference type="RefSeq" id="WP_184057225.1">
    <property type="nucleotide sequence ID" value="NZ_JACIJK010000005.1"/>
</dbReference>
<comment type="caution">
    <text evidence="2">The sequence shown here is derived from an EMBL/GenBank/DDBJ whole genome shotgun (WGS) entry which is preliminary data.</text>
</comment>
<feature type="transmembrane region" description="Helical" evidence="1">
    <location>
        <begin position="61"/>
        <end position="80"/>
    </location>
</feature>
<reference evidence="2 3" key="1">
    <citation type="submission" date="2020-08" db="EMBL/GenBank/DDBJ databases">
        <title>Genomic Encyclopedia of Type Strains, Phase IV (KMG-IV): sequencing the most valuable type-strain genomes for metagenomic binning, comparative biology and taxonomic classification.</title>
        <authorList>
            <person name="Goeker M."/>
        </authorList>
    </citation>
    <scope>NUCLEOTIDE SEQUENCE [LARGE SCALE GENOMIC DNA]</scope>
    <source>
        <strain evidence="2 3">DSM 100044</strain>
    </source>
</reference>
<name>A0A7W9EUH2_9SPHN</name>
<sequence length="159" mass="17230">MSQPAKTTGPLTTAGMAIGIGMGGFVDGIVFHQILQIHNMLSARIATDTLVGAKVNMVWDGIFHAAVWMATAIGITLLWKAIKRPDVLLSGTALFGSILFGFGLFNLVEGLIDHHVLNIHHVYERLGQSVWDYVFLASGVALMLTGWLMIRDVRSRSAA</sequence>
<evidence type="ECO:0000313" key="2">
    <source>
        <dbReference type="EMBL" id="MBB5715191.1"/>
    </source>
</evidence>
<dbReference type="EMBL" id="JACIJK010000005">
    <property type="protein sequence ID" value="MBB5715191.1"/>
    <property type="molecule type" value="Genomic_DNA"/>
</dbReference>
<keyword evidence="1" id="KW-0472">Membrane</keyword>
<evidence type="ECO:0000256" key="1">
    <source>
        <dbReference type="SAM" id="Phobius"/>
    </source>
</evidence>
<keyword evidence="3" id="KW-1185">Reference proteome</keyword>
<dbReference type="Proteomes" id="UP000546200">
    <property type="component" value="Unassembled WGS sequence"/>
</dbReference>
<keyword evidence="1" id="KW-0812">Transmembrane</keyword>
<feature type="transmembrane region" description="Helical" evidence="1">
    <location>
        <begin position="130"/>
        <end position="150"/>
    </location>
</feature>
<proteinExistence type="predicted"/>
<protein>
    <submittedName>
        <fullName evidence="2">Putative membrane protein</fullName>
    </submittedName>
</protein>
<feature type="transmembrane region" description="Helical" evidence="1">
    <location>
        <begin position="87"/>
        <end position="108"/>
    </location>
</feature>
<keyword evidence="1" id="KW-1133">Transmembrane helix</keyword>
<accession>A0A7W9EUH2</accession>
<dbReference type="InterPro" id="IPR018719">
    <property type="entry name" value="DUF2243_membrane"/>
</dbReference>
<evidence type="ECO:0000313" key="3">
    <source>
        <dbReference type="Proteomes" id="UP000546200"/>
    </source>
</evidence>
<gene>
    <name evidence="2" type="ORF">FHS94_002032</name>
</gene>
<dbReference type="AlphaFoldDB" id="A0A7W9EUH2"/>
<organism evidence="2 3">
    <name type="scientific">Sphingomonas aerophila</name>
    <dbReference type="NCBI Taxonomy" id="1344948"/>
    <lineage>
        <taxon>Bacteria</taxon>
        <taxon>Pseudomonadati</taxon>
        <taxon>Pseudomonadota</taxon>
        <taxon>Alphaproteobacteria</taxon>
        <taxon>Sphingomonadales</taxon>
        <taxon>Sphingomonadaceae</taxon>
        <taxon>Sphingomonas</taxon>
    </lineage>
</organism>
<dbReference type="Pfam" id="PF10002">
    <property type="entry name" value="DUF2243"/>
    <property type="match status" value="1"/>
</dbReference>